<keyword evidence="3" id="KW-1185">Reference proteome</keyword>
<gene>
    <name evidence="2" type="ORF">NB063_02010</name>
</gene>
<evidence type="ECO:0000256" key="1">
    <source>
        <dbReference type="SAM" id="MobiDB-lite"/>
    </source>
</evidence>
<proteinExistence type="predicted"/>
<dbReference type="Proteomes" id="UP001202961">
    <property type="component" value="Unassembled WGS sequence"/>
</dbReference>
<evidence type="ECO:0000313" key="2">
    <source>
        <dbReference type="EMBL" id="MCM2369389.1"/>
    </source>
</evidence>
<comment type="caution">
    <text evidence="2">The sequence shown here is derived from an EMBL/GenBank/DDBJ whole genome shotgun (WGS) entry which is preliminary data.</text>
</comment>
<name>A0ABT0TXR2_9BACT</name>
<evidence type="ECO:0000313" key="3">
    <source>
        <dbReference type="Proteomes" id="UP001202961"/>
    </source>
</evidence>
<feature type="region of interest" description="Disordered" evidence="1">
    <location>
        <begin position="22"/>
        <end position="53"/>
    </location>
</feature>
<feature type="compositionally biased region" description="Polar residues" evidence="1">
    <location>
        <begin position="38"/>
        <end position="53"/>
    </location>
</feature>
<organism evidence="2 3">
    <name type="scientific">Aporhodopirellula aestuarii</name>
    <dbReference type="NCBI Taxonomy" id="2950107"/>
    <lineage>
        <taxon>Bacteria</taxon>
        <taxon>Pseudomonadati</taxon>
        <taxon>Planctomycetota</taxon>
        <taxon>Planctomycetia</taxon>
        <taxon>Pirellulales</taxon>
        <taxon>Pirellulaceae</taxon>
        <taxon>Aporhodopirellula</taxon>
    </lineage>
</organism>
<dbReference type="RefSeq" id="WP_250927201.1">
    <property type="nucleotide sequence ID" value="NZ_JAMQBK010000008.1"/>
</dbReference>
<protein>
    <submittedName>
        <fullName evidence="2">Uncharacterized protein</fullName>
    </submittedName>
</protein>
<reference evidence="2 3" key="1">
    <citation type="journal article" date="2022" name="Syst. Appl. Microbiol.">
        <title>Rhodopirellula aestuarii sp. nov., a novel member of the genus Rhodopirellula isolated from brackish sediments collected in the Tagus River estuary, Portugal.</title>
        <authorList>
            <person name="Vitorino I.R."/>
            <person name="Klimek D."/>
            <person name="Calusinska M."/>
            <person name="Lobo-da-Cunha A."/>
            <person name="Vasconcelos V."/>
            <person name="Lage O.M."/>
        </authorList>
    </citation>
    <scope>NUCLEOTIDE SEQUENCE [LARGE SCALE GENOMIC DNA]</scope>
    <source>
        <strain evidence="2 3">ICT_H3.1</strain>
    </source>
</reference>
<dbReference type="EMBL" id="JAMQBK010000008">
    <property type="protein sequence ID" value="MCM2369389.1"/>
    <property type="molecule type" value="Genomic_DNA"/>
</dbReference>
<sequence length="209" mass="23060">MATKPKRLDDWASAAHASCENSAATHDRLHTPAKLHSSYRTTGRSVPMITPTQPEDPTTKLTIWWVGNSNSPWHDEFVRWIIGPDSPRPTEAKWEILYSEDGSPSLPRATGQPIHSPKCKLGIVVWTVPSHGIAELLKHIAATRRTRPGYAHVTAGLASPAERLLISEFGVVAHIQHPKDWASWSALFADQKKTARSISVNRNQSTVTG</sequence>
<accession>A0ABT0TXR2</accession>